<accession>A0ABS0ELE4</accession>
<dbReference type="Proteomes" id="UP000611215">
    <property type="component" value="Unassembled WGS sequence"/>
</dbReference>
<dbReference type="RefSeq" id="WP_195872496.1">
    <property type="nucleotide sequence ID" value="NZ_JADOET010000017.1"/>
</dbReference>
<sequence length="198" mass="23297">MYSVEEVRENYKRFPDAKIEKIARNESKGLRKEILTVLKDEIIRRQLNRSLISWVDSETQSFTGLERQSLIRKIQNQRCVKCSEKRKLYGFETHTVKSFLIGMSTSRNEQILCKPCGKQEKLNAIVMTFFAGWWSAKGFLLTPFTIFKDVINFLFIEKISDRILNGFVDDVTGSFRRYGTDDNVIYRLIKWKNKSDDN</sequence>
<reference evidence="1 2" key="1">
    <citation type="submission" date="2020-11" db="EMBL/GenBank/DDBJ databases">
        <title>Winogradskyella marina sp. nov., isolated from marine sediment.</title>
        <authorList>
            <person name="Bo J."/>
            <person name="Wang S."/>
            <person name="Song X."/>
            <person name="Du Z."/>
        </authorList>
    </citation>
    <scope>NUCLEOTIDE SEQUENCE [LARGE SCALE GENOMIC DNA]</scope>
    <source>
        <strain evidence="1 2">F6397</strain>
    </source>
</reference>
<evidence type="ECO:0000313" key="2">
    <source>
        <dbReference type="Proteomes" id="UP000611215"/>
    </source>
</evidence>
<organism evidence="1 2">
    <name type="scientific">Winogradskyella marina</name>
    <dbReference type="NCBI Taxonomy" id="2785530"/>
    <lineage>
        <taxon>Bacteria</taxon>
        <taxon>Pseudomonadati</taxon>
        <taxon>Bacteroidota</taxon>
        <taxon>Flavobacteriia</taxon>
        <taxon>Flavobacteriales</taxon>
        <taxon>Flavobacteriaceae</taxon>
        <taxon>Winogradskyella</taxon>
    </lineage>
</organism>
<comment type="caution">
    <text evidence="1">The sequence shown here is derived from an EMBL/GenBank/DDBJ whole genome shotgun (WGS) entry which is preliminary data.</text>
</comment>
<gene>
    <name evidence="1" type="ORF">ITJ86_15120</name>
</gene>
<keyword evidence="2" id="KW-1185">Reference proteome</keyword>
<proteinExistence type="predicted"/>
<protein>
    <recommendedName>
        <fullName evidence="3">HNH endonuclease</fullName>
    </recommendedName>
</protein>
<name>A0ABS0ELE4_9FLAO</name>
<dbReference type="EMBL" id="JADOET010000017">
    <property type="protein sequence ID" value="MBF8151239.1"/>
    <property type="molecule type" value="Genomic_DNA"/>
</dbReference>
<evidence type="ECO:0008006" key="3">
    <source>
        <dbReference type="Google" id="ProtNLM"/>
    </source>
</evidence>
<evidence type="ECO:0000313" key="1">
    <source>
        <dbReference type="EMBL" id="MBF8151239.1"/>
    </source>
</evidence>